<dbReference type="PANTHER" id="PTHR12555">
    <property type="entry name" value="UBIQUITIN FUSION DEGRADATON PROTEIN 1"/>
    <property type="match status" value="1"/>
</dbReference>
<accession>A2ET57</accession>
<organism evidence="2 3">
    <name type="scientific">Trichomonas vaginalis (strain ATCC PRA-98 / G3)</name>
    <dbReference type="NCBI Taxonomy" id="412133"/>
    <lineage>
        <taxon>Eukaryota</taxon>
        <taxon>Metamonada</taxon>
        <taxon>Parabasalia</taxon>
        <taxon>Trichomonadida</taxon>
        <taxon>Trichomonadidae</taxon>
        <taxon>Trichomonas</taxon>
    </lineage>
</organism>
<dbReference type="KEGG" id="tva:4762023"/>
<dbReference type="PANTHER" id="PTHR12555:SF13">
    <property type="entry name" value="UBIQUITIN RECOGNITION FACTOR IN ER-ASSOCIATED DEGRADATION PROTEIN 1"/>
    <property type="match status" value="1"/>
</dbReference>
<reference evidence="2" key="1">
    <citation type="submission" date="2006-10" db="EMBL/GenBank/DDBJ databases">
        <authorList>
            <person name="Amadeo P."/>
            <person name="Zhao Q."/>
            <person name="Wortman J."/>
            <person name="Fraser-Liggett C."/>
            <person name="Carlton J."/>
        </authorList>
    </citation>
    <scope>NUCLEOTIDE SEQUENCE</scope>
    <source>
        <strain evidence="2">G3</strain>
    </source>
</reference>
<keyword evidence="3" id="KW-1185">Reference proteome</keyword>
<dbReference type="RefSeq" id="XP_001316396.1">
    <property type="nucleotide sequence ID" value="XM_001316361.1"/>
</dbReference>
<reference evidence="2" key="2">
    <citation type="journal article" date="2007" name="Science">
        <title>Draft genome sequence of the sexually transmitted pathogen Trichomonas vaginalis.</title>
        <authorList>
            <person name="Carlton J.M."/>
            <person name="Hirt R.P."/>
            <person name="Silva J.C."/>
            <person name="Delcher A.L."/>
            <person name="Schatz M."/>
            <person name="Zhao Q."/>
            <person name="Wortman J.R."/>
            <person name="Bidwell S.L."/>
            <person name="Alsmark U.C.M."/>
            <person name="Besteiro S."/>
            <person name="Sicheritz-Ponten T."/>
            <person name="Noel C.J."/>
            <person name="Dacks J.B."/>
            <person name="Foster P.G."/>
            <person name="Simillion C."/>
            <person name="Van de Peer Y."/>
            <person name="Miranda-Saavedra D."/>
            <person name="Barton G.J."/>
            <person name="Westrop G.D."/>
            <person name="Mueller S."/>
            <person name="Dessi D."/>
            <person name="Fiori P.L."/>
            <person name="Ren Q."/>
            <person name="Paulsen I."/>
            <person name="Zhang H."/>
            <person name="Bastida-Corcuera F.D."/>
            <person name="Simoes-Barbosa A."/>
            <person name="Brown M.T."/>
            <person name="Hayes R.D."/>
            <person name="Mukherjee M."/>
            <person name="Okumura C.Y."/>
            <person name="Schneider R."/>
            <person name="Smith A.J."/>
            <person name="Vanacova S."/>
            <person name="Villalvazo M."/>
            <person name="Haas B.J."/>
            <person name="Pertea M."/>
            <person name="Feldblyum T.V."/>
            <person name="Utterback T.R."/>
            <person name="Shu C.L."/>
            <person name="Osoegawa K."/>
            <person name="de Jong P.J."/>
            <person name="Hrdy I."/>
            <person name="Horvathova L."/>
            <person name="Zubacova Z."/>
            <person name="Dolezal P."/>
            <person name="Malik S.B."/>
            <person name="Logsdon J.M. Jr."/>
            <person name="Henze K."/>
            <person name="Gupta A."/>
            <person name="Wang C.C."/>
            <person name="Dunne R.L."/>
            <person name="Upcroft J.A."/>
            <person name="Upcroft P."/>
            <person name="White O."/>
            <person name="Salzberg S.L."/>
            <person name="Tang P."/>
            <person name="Chiu C.-H."/>
            <person name="Lee Y.-S."/>
            <person name="Embley T.M."/>
            <person name="Coombs G.H."/>
            <person name="Mottram J.C."/>
            <person name="Tachezy J."/>
            <person name="Fraser-Liggett C.M."/>
            <person name="Johnson P.J."/>
        </authorList>
    </citation>
    <scope>NUCLEOTIDE SEQUENCE [LARGE SCALE GENOMIC DNA]</scope>
    <source>
        <strain evidence="2">G3</strain>
    </source>
</reference>
<evidence type="ECO:0000313" key="2">
    <source>
        <dbReference type="EMBL" id="EAY04173.1"/>
    </source>
</evidence>
<dbReference type="InterPro" id="IPR004854">
    <property type="entry name" value="Ufd1-like"/>
</dbReference>
<dbReference type="OrthoDB" id="422728at2759"/>
<dbReference type="VEuPathDB" id="TrichDB:TVAG_009810"/>
<dbReference type="Gene3D" id="3.10.330.10">
    <property type="match status" value="1"/>
</dbReference>
<name>A2ET57_TRIV3</name>
<dbReference type="STRING" id="5722.A2ET57"/>
<dbReference type="Proteomes" id="UP000001542">
    <property type="component" value="Unassembled WGS sequence"/>
</dbReference>
<dbReference type="VEuPathDB" id="TrichDB:TVAGG3_0467580"/>
<evidence type="ECO:0000259" key="1">
    <source>
        <dbReference type="Pfam" id="PF24842"/>
    </source>
</evidence>
<sequence>MPITFNKISDPVTVLSKRLRDFPVLTQGSILPIDFAKRIYKLRVLKTEPSDGILINNVNLNTEFAPPDTYFKHR</sequence>
<proteinExistence type="predicted"/>
<evidence type="ECO:0000313" key="3">
    <source>
        <dbReference type="Proteomes" id="UP000001542"/>
    </source>
</evidence>
<feature type="domain" description="Ubiquitin fusion degradation protein UFD1 N-terminal subdomain 2" evidence="1">
    <location>
        <begin position="4"/>
        <end position="67"/>
    </location>
</feature>
<dbReference type="EMBL" id="DS113483">
    <property type="protein sequence ID" value="EAY04173.1"/>
    <property type="molecule type" value="Genomic_DNA"/>
</dbReference>
<dbReference type="SMR" id="A2ET57"/>
<dbReference type="AlphaFoldDB" id="A2ET57"/>
<protein>
    <recommendedName>
        <fullName evidence="1">Ubiquitin fusion degradation protein UFD1 N-terminal subdomain 2 domain-containing protein</fullName>
    </recommendedName>
</protein>
<gene>
    <name evidence="2" type="ORF">TVAG_009810</name>
</gene>
<dbReference type="InParanoid" id="A2ET57"/>
<dbReference type="Pfam" id="PF24842">
    <property type="entry name" value="UFD1_N2"/>
    <property type="match status" value="1"/>
</dbReference>
<dbReference type="GO" id="GO:0006511">
    <property type="term" value="P:ubiquitin-dependent protein catabolic process"/>
    <property type="evidence" value="ECO:0007669"/>
    <property type="project" value="InterPro"/>
</dbReference>
<dbReference type="InterPro" id="IPR055418">
    <property type="entry name" value="UFD1_N2"/>
</dbReference>